<keyword evidence="3" id="KW-1185">Reference proteome</keyword>
<accession>A0A3M9MIQ9</accession>
<dbReference type="Pfam" id="PF16162">
    <property type="entry name" value="KwaB"/>
    <property type="match status" value="1"/>
</dbReference>
<sequence>MPAGSSINTTGALTLVVAWGIGGRVHARKVQIGSDVESALRSTADEVTSSLTDGVPYNPDSDQEDATHVTTNRDDLLDTELIGQLKTGSSLPLASDDELRRPLTCYAAVIGSGDDKTVFVRKMNPIRLATKSVLAILITGALTRLETPLFAFEDTFDVIITGDDVFALHQKPFEMLFRDSDAVLAKAGEWVETLTVSLPITTSSRDALLDAVRSNSVYRRKVHSILGRGHLASLTPAAIKSKMSEHGLDPDRLMPGDELDFKPENTRDLLQLLNEDFFTGDFTDAQYAASAKRTRTTAG</sequence>
<comment type="caution">
    <text evidence="2">The sequence shown here is derived from an EMBL/GenBank/DDBJ whole genome shotgun (WGS) entry which is preliminary data.</text>
</comment>
<reference evidence="2 3" key="1">
    <citation type="submission" date="2018-11" db="EMBL/GenBank/DDBJ databases">
        <title>Draft genome of Simplicispira Flexivirga sp. BO-16.</title>
        <authorList>
            <person name="Im W.T."/>
        </authorList>
    </citation>
    <scope>NUCLEOTIDE SEQUENCE [LARGE SCALE GENOMIC DNA]</scope>
    <source>
        <strain evidence="2 3">BO-16</strain>
    </source>
</reference>
<evidence type="ECO:0000256" key="1">
    <source>
        <dbReference type="SAM" id="MobiDB-lite"/>
    </source>
</evidence>
<organism evidence="2 3">
    <name type="scientific">Flexivirga caeni</name>
    <dbReference type="NCBI Taxonomy" id="2294115"/>
    <lineage>
        <taxon>Bacteria</taxon>
        <taxon>Bacillati</taxon>
        <taxon>Actinomycetota</taxon>
        <taxon>Actinomycetes</taxon>
        <taxon>Micrococcales</taxon>
        <taxon>Dermacoccaceae</taxon>
        <taxon>Flexivirga</taxon>
    </lineage>
</organism>
<proteinExistence type="predicted"/>
<protein>
    <submittedName>
        <fullName evidence="2">DUF4868 domain-containing protein</fullName>
    </submittedName>
</protein>
<evidence type="ECO:0000313" key="3">
    <source>
        <dbReference type="Proteomes" id="UP000271678"/>
    </source>
</evidence>
<dbReference type="Proteomes" id="UP000271678">
    <property type="component" value="Unassembled WGS sequence"/>
</dbReference>
<dbReference type="EMBL" id="RJJQ01000001">
    <property type="protein sequence ID" value="RNI25085.1"/>
    <property type="molecule type" value="Genomic_DNA"/>
</dbReference>
<dbReference type="InterPro" id="IPR032359">
    <property type="entry name" value="KwaB-like"/>
</dbReference>
<evidence type="ECO:0000313" key="2">
    <source>
        <dbReference type="EMBL" id="RNI25085.1"/>
    </source>
</evidence>
<name>A0A3M9MIQ9_9MICO</name>
<dbReference type="RefSeq" id="WP_123269278.1">
    <property type="nucleotide sequence ID" value="NZ_RJJQ01000001.1"/>
</dbReference>
<dbReference type="OrthoDB" id="4772260at2"/>
<dbReference type="AlphaFoldDB" id="A0A3M9MIQ9"/>
<gene>
    <name evidence="2" type="ORF">EFY87_00035</name>
</gene>
<feature type="region of interest" description="Disordered" evidence="1">
    <location>
        <begin position="45"/>
        <end position="67"/>
    </location>
</feature>